<evidence type="ECO:0000313" key="1">
    <source>
        <dbReference type="EMBL" id="GMS79337.1"/>
    </source>
</evidence>
<reference evidence="1" key="1">
    <citation type="submission" date="2023-10" db="EMBL/GenBank/DDBJ databases">
        <title>Genome assembly of Pristionchus species.</title>
        <authorList>
            <person name="Yoshida K."/>
            <person name="Sommer R.J."/>
        </authorList>
    </citation>
    <scope>NUCLEOTIDE SEQUENCE</scope>
    <source>
        <strain evidence="1">RS0144</strain>
    </source>
</reference>
<comment type="caution">
    <text evidence="1">The sequence shown here is derived from an EMBL/GenBank/DDBJ whole genome shotgun (WGS) entry which is preliminary data.</text>
</comment>
<proteinExistence type="predicted"/>
<keyword evidence="2" id="KW-1185">Reference proteome</keyword>
<dbReference type="EMBL" id="BTSX01000001">
    <property type="protein sequence ID" value="GMS79337.1"/>
    <property type="molecule type" value="Genomic_DNA"/>
</dbReference>
<gene>
    <name evidence="1" type="ORF">PENTCL1PPCAC_1512</name>
</gene>
<dbReference type="AlphaFoldDB" id="A0AAV5SAF4"/>
<name>A0AAV5SAF4_9BILA</name>
<accession>A0AAV5SAF4</accession>
<dbReference type="Proteomes" id="UP001432027">
    <property type="component" value="Unassembled WGS sequence"/>
</dbReference>
<organism evidence="1 2">
    <name type="scientific">Pristionchus entomophagus</name>
    <dbReference type="NCBI Taxonomy" id="358040"/>
    <lineage>
        <taxon>Eukaryota</taxon>
        <taxon>Metazoa</taxon>
        <taxon>Ecdysozoa</taxon>
        <taxon>Nematoda</taxon>
        <taxon>Chromadorea</taxon>
        <taxon>Rhabditida</taxon>
        <taxon>Rhabditina</taxon>
        <taxon>Diplogasteromorpha</taxon>
        <taxon>Diplogasteroidea</taxon>
        <taxon>Neodiplogasteridae</taxon>
        <taxon>Pristionchus</taxon>
    </lineage>
</organism>
<sequence>MPEKVEEFLDRLKPLIEGSEFQGVEFFDVPNESKILNMSFKFLETKPIPKVRFKTESVTFKDVLDFIENVKAENVTCIVRSFTEESTEFLKSMIVECHAIHQNKLSLIRDILSRNCDELIFDEAIRDRLS</sequence>
<protein>
    <recommendedName>
        <fullName evidence="3">BTB domain-containing protein</fullName>
    </recommendedName>
</protein>
<evidence type="ECO:0000313" key="2">
    <source>
        <dbReference type="Proteomes" id="UP001432027"/>
    </source>
</evidence>
<evidence type="ECO:0008006" key="3">
    <source>
        <dbReference type="Google" id="ProtNLM"/>
    </source>
</evidence>